<dbReference type="InParanoid" id="M1B947"/>
<evidence type="ECO:0000259" key="3">
    <source>
        <dbReference type="PROSITE" id="PS50158"/>
    </source>
</evidence>
<feature type="compositionally biased region" description="Basic and acidic residues" evidence="2">
    <location>
        <begin position="94"/>
        <end position="106"/>
    </location>
</feature>
<dbReference type="SUPFAM" id="SSF57756">
    <property type="entry name" value="Retrovirus zinc finger-like domains"/>
    <property type="match status" value="1"/>
</dbReference>
<dbReference type="AlphaFoldDB" id="M1B947"/>
<name>M1B947_SOLTU</name>
<dbReference type="PROSITE" id="PS50158">
    <property type="entry name" value="ZF_CCHC"/>
    <property type="match status" value="1"/>
</dbReference>
<evidence type="ECO:0000256" key="1">
    <source>
        <dbReference type="PROSITE-ProRule" id="PRU00047"/>
    </source>
</evidence>
<dbReference type="EnsemblPlants" id="PGSC0003DMT400040001">
    <property type="protein sequence ID" value="PGSC0003DMT400040001"/>
    <property type="gene ID" value="PGSC0003DMG400015472"/>
</dbReference>
<sequence>MVAFKATQEDKGEDELAEDEIALITRSVMESFRRSRNNIRGRNFGKGKYITDQPRNDGKCYECEKYGHIASECPEAKKTHSRGNQKNKALSSWSDEHNSENEHEEISNLCFMAM</sequence>
<dbReference type="Gene3D" id="4.10.60.10">
    <property type="entry name" value="Zinc finger, CCHC-type"/>
    <property type="match status" value="1"/>
</dbReference>
<keyword evidence="5" id="KW-1185">Reference proteome</keyword>
<organism evidence="4 5">
    <name type="scientific">Solanum tuberosum</name>
    <name type="common">Potato</name>
    <dbReference type="NCBI Taxonomy" id="4113"/>
    <lineage>
        <taxon>Eukaryota</taxon>
        <taxon>Viridiplantae</taxon>
        <taxon>Streptophyta</taxon>
        <taxon>Embryophyta</taxon>
        <taxon>Tracheophyta</taxon>
        <taxon>Spermatophyta</taxon>
        <taxon>Magnoliopsida</taxon>
        <taxon>eudicotyledons</taxon>
        <taxon>Gunneridae</taxon>
        <taxon>Pentapetalae</taxon>
        <taxon>asterids</taxon>
        <taxon>lamiids</taxon>
        <taxon>Solanales</taxon>
        <taxon>Solanaceae</taxon>
        <taxon>Solanoideae</taxon>
        <taxon>Solaneae</taxon>
        <taxon>Solanum</taxon>
    </lineage>
</organism>
<dbReference type="HOGENOM" id="CLU_2125463_0_0_1"/>
<dbReference type="InterPro" id="IPR036875">
    <property type="entry name" value="Znf_CCHC_sf"/>
</dbReference>
<dbReference type="Pfam" id="PF00098">
    <property type="entry name" value="zf-CCHC"/>
    <property type="match status" value="1"/>
</dbReference>
<dbReference type="OMA" id="HNSENEH"/>
<keyword evidence="1" id="KW-0479">Metal-binding</keyword>
<feature type="region of interest" description="Disordered" evidence="2">
    <location>
        <begin position="75"/>
        <end position="114"/>
    </location>
</feature>
<dbReference type="GO" id="GO:0008270">
    <property type="term" value="F:zinc ion binding"/>
    <property type="evidence" value="ECO:0007669"/>
    <property type="project" value="UniProtKB-KW"/>
</dbReference>
<dbReference type="GO" id="GO:0003676">
    <property type="term" value="F:nucleic acid binding"/>
    <property type="evidence" value="ECO:0007669"/>
    <property type="project" value="InterPro"/>
</dbReference>
<reference evidence="5" key="1">
    <citation type="journal article" date="2011" name="Nature">
        <title>Genome sequence and analysis of the tuber crop potato.</title>
        <authorList>
            <consortium name="The Potato Genome Sequencing Consortium"/>
        </authorList>
    </citation>
    <scope>NUCLEOTIDE SEQUENCE [LARGE SCALE GENOMIC DNA]</scope>
    <source>
        <strain evidence="5">cv. DM1-3 516 R44</strain>
    </source>
</reference>
<dbReference type="PaxDb" id="4113-PGSC0003DMT400040001"/>
<protein>
    <recommendedName>
        <fullName evidence="3">CCHC-type domain-containing protein</fullName>
    </recommendedName>
</protein>
<evidence type="ECO:0000313" key="4">
    <source>
        <dbReference type="EnsemblPlants" id="PGSC0003DMT400040001"/>
    </source>
</evidence>
<keyword evidence="1" id="KW-0863">Zinc-finger</keyword>
<dbReference type="InterPro" id="IPR001878">
    <property type="entry name" value="Znf_CCHC"/>
</dbReference>
<dbReference type="Proteomes" id="UP000011115">
    <property type="component" value="Unassembled WGS sequence"/>
</dbReference>
<dbReference type="SMART" id="SM00343">
    <property type="entry name" value="ZnF_C2HC"/>
    <property type="match status" value="1"/>
</dbReference>
<keyword evidence="1" id="KW-0862">Zinc</keyword>
<evidence type="ECO:0000256" key="2">
    <source>
        <dbReference type="SAM" id="MobiDB-lite"/>
    </source>
</evidence>
<dbReference type="Gramene" id="PGSC0003DMT400040001">
    <property type="protein sequence ID" value="PGSC0003DMT400040001"/>
    <property type="gene ID" value="PGSC0003DMG400015472"/>
</dbReference>
<proteinExistence type="predicted"/>
<accession>M1B947</accession>
<feature type="domain" description="CCHC-type" evidence="3">
    <location>
        <begin position="59"/>
        <end position="75"/>
    </location>
</feature>
<evidence type="ECO:0000313" key="5">
    <source>
        <dbReference type="Proteomes" id="UP000011115"/>
    </source>
</evidence>
<reference evidence="4" key="2">
    <citation type="submission" date="2015-06" db="UniProtKB">
        <authorList>
            <consortium name="EnsemblPlants"/>
        </authorList>
    </citation>
    <scope>IDENTIFICATION</scope>
    <source>
        <strain evidence="4">DM1-3 516 R44</strain>
    </source>
</reference>